<dbReference type="SUPFAM" id="SSF81822">
    <property type="entry name" value="RuBisCo LSMT C-terminal, substrate-binding domain"/>
    <property type="match status" value="1"/>
</dbReference>
<dbReference type="Gene3D" id="3.90.1420.10">
    <property type="entry name" value="Rubisco LSMT, substrate-binding domain"/>
    <property type="match status" value="1"/>
</dbReference>
<sequence length="511" mass="56681">MEIDDFQATTEAFLSWLSEVGVRINAKMVLKDLRSEGRGRGVSLRSYFVLPDPSFDSNVFLVAAAGFEEDELVFSIPRGAVLNVGNVLSSTGSTNWRESLQNMPSWLSLTAAMISEGQRSNSQWAPYLAVLPKKLDSLVFWSEEELAELQACSVLQKIGRAGAEEMFGKHLVPLGIANSNYEFYHRVASVIMAYAFDIPEEDNTKHIPGPLDDDNDDLVSDDGKDEKTILSMIPLADMLNADAERNNARLCCDNEELEMRTIKPIAAGEEIFNDYGQLPRSDLLRRYGYITENYAIYDVAEISASSIISVAGKKLFTQAGETLVEGLTANEIEKRVALAEREGCFEESYDLVHSRPEEPAVPVELLAFVYILLVDDETLEAILNSKASIPRRSKLCSQLVGKFLSAVIWSKIMDYTTTWEEDCGILKDIRNDEPCSTRKLMAVQVRKGEKAVLKKSGQEAEAFDGSNARMRVAKKKSLARESQKMPPVQQRAVTDDSIPSGKGNGFSGRVL</sequence>
<dbReference type="OrthoDB" id="341421at2759"/>
<dbReference type="PANTHER" id="PTHR13271">
    <property type="entry name" value="UNCHARACTERIZED PUTATIVE METHYLTRANSFERASE"/>
    <property type="match status" value="1"/>
</dbReference>
<evidence type="ECO:0000313" key="6">
    <source>
        <dbReference type="EMBL" id="KAG9232450.1"/>
    </source>
</evidence>
<evidence type="ECO:0000256" key="2">
    <source>
        <dbReference type="ARBA" id="ARBA00022679"/>
    </source>
</evidence>
<dbReference type="Pfam" id="PF09273">
    <property type="entry name" value="Rubis-subs-bind"/>
    <property type="match status" value="1"/>
</dbReference>
<dbReference type="PANTHER" id="PTHR13271:SF34">
    <property type="entry name" value="N-LYSINE METHYLTRANSFERASE SETD6"/>
    <property type="match status" value="1"/>
</dbReference>
<evidence type="ECO:0000256" key="3">
    <source>
        <dbReference type="ARBA" id="ARBA00022691"/>
    </source>
</evidence>
<keyword evidence="1 6" id="KW-0489">Methyltransferase</keyword>
<evidence type="ECO:0000259" key="5">
    <source>
        <dbReference type="PROSITE" id="PS50280"/>
    </source>
</evidence>
<comment type="caution">
    <text evidence="6">The sequence shown here is derived from an EMBL/GenBank/DDBJ whole genome shotgun (WGS) entry which is preliminary data.</text>
</comment>
<dbReference type="InterPro" id="IPR050600">
    <property type="entry name" value="SETD3_SETD6_MTase"/>
</dbReference>
<organism evidence="6 7">
    <name type="scientific">Amylocarpus encephaloides</name>
    <dbReference type="NCBI Taxonomy" id="45428"/>
    <lineage>
        <taxon>Eukaryota</taxon>
        <taxon>Fungi</taxon>
        <taxon>Dikarya</taxon>
        <taxon>Ascomycota</taxon>
        <taxon>Pezizomycotina</taxon>
        <taxon>Leotiomycetes</taxon>
        <taxon>Helotiales</taxon>
        <taxon>Helotiales incertae sedis</taxon>
        <taxon>Amylocarpus</taxon>
    </lineage>
</organism>
<dbReference type="GO" id="GO:0016279">
    <property type="term" value="F:protein-lysine N-methyltransferase activity"/>
    <property type="evidence" value="ECO:0007669"/>
    <property type="project" value="UniProtKB-ARBA"/>
</dbReference>
<dbReference type="Pfam" id="PF00856">
    <property type="entry name" value="SET"/>
    <property type="match status" value="1"/>
</dbReference>
<dbReference type="InterPro" id="IPR046341">
    <property type="entry name" value="SET_dom_sf"/>
</dbReference>
<accession>A0A9P7YF08</accession>
<dbReference type="PROSITE" id="PS50280">
    <property type="entry name" value="SET"/>
    <property type="match status" value="1"/>
</dbReference>
<dbReference type="EMBL" id="MU251547">
    <property type="protein sequence ID" value="KAG9232450.1"/>
    <property type="molecule type" value="Genomic_DNA"/>
</dbReference>
<keyword evidence="2" id="KW-0808">Transferase</keyword>
<evidence type="ECO:0000256" key="1">
    <source>
        <dbReference type="ARBA" id="ARBA00022603"/>
    </source>
</evidence>
<dbReference type="GO" id="GO:0005634">
    <property type="term" value="C:nucleus"/>
    <property type="evidence" value="ECO:0007669"/>
    <property type="project" value="TreeGrafter"/>
</dbReference>
<name>A0A9P7YF08_9HELO</name>
<feature type="compositionally biased region" description="Gly residues" evidence="4">
    <location>
        <begin position="502"/>
        <end position="511"/>
    </location>
</feature>
<dbReference type="SUPFAM" id="SSF82199">
    <property type="entry name" value="SET domain"/>
    <property type="match status" value="1"/>
</dbReference>
<reference evidence="6" key="1">
    <citation type="journal article" date="2021" name="IMA Fungus">
        <title>Genomic characterization of three marine fungi, including Emericellopsis atlantica sp. nov. with signatures of a generalist lifestyle and marine biomass degradation.</title>
        <authorList>
            <person name="Hagestad O.C."/>
            <person name="Hou L."/>
            <person name="Andersen J.H."/>
            <person name="Hansen E.H."/>
            <person name="Altermark B."/>
            <person name="Li C."/>
            <person name="Kuhnert E."/>
            <person name="Cox R.J."/>
            <person name="Crous P.W."/>
            <person name="Spatafora J.W."/>
            <person name="Lail K."/>
            <person name="Amirebrahimi M."/>
            <person name="Lipzen A."/>
            <person name="Pangilinan J."/>
            <person name="Andreopoulos W."/>
            <person name="Hayes R.D."/>
            <person name="Ng V."/>
            <person name="Grigoriev I.V."/>
            <person name="Jackson S.A."/>
            <person name="Sutton T.D.S."/>
            <person name="Dobson A.D.W."/>
            <person name="Rama T."/>
        </authorList>
    </citation>
    <scope>NUCLEOTIDE SEQUENCE</scope>
    <source>
        <strain evidence="6">TRa018bII</strain>
    </source>
</reference>
<keyword evidence="7" id="KW-1185">Reference proteome</keyword>
<gene>
    <name evidence="6" type="ORF">BJ875DRAFT_443126</name>
</gene>
<dbReference type="InterPro" id="IPR015353">
    <property type="entry name" value="Rubisco_LSMT_subst-bd"/>
</dbReference>
<feature type="domain" description="SET" evidence="5">
    <location>
        <begin position="40"/>
        <end position="276"/>
    </location>
</feature>
<dbReference type="InterPro" id="IPR036464">
    <property type="entry name" value="Rubisco_LSMT_subst-bd_sf"/>
</dbReference>
<keyword evidence="3" id="KW-0949">S-adenosyl-L-methionine</keyword>
<dbReference type="GO" id="GO:0032259">
    <property type="term" value="P:methylation"/>
    <property type="evidence" value="ECO:0007669"/>
    <property type="project" value="UniProtKB-KW"/>
</dbReference>
<dbReference type="Gene3D" id="3.90.1410.10">
    <property type="entry name" value="set domain protein methyltransferase, domain 1"/>
    <property type="match status" value="1"/>
</dbReference>
<evidence type="ECO:0000313" key="7">
    <source>
        <dbReference type="Proteomes" id="UP000824998"/>
    </source>
</evidence>
<dbReference type="Proteomes" id="UP000824998">
    <property type="component" value="Unassembled WGS sequence"/>
</dbReference>
<feature type="region of interest" description="Disordered" evidence="4">
    <location>
        <begin position="474"/>
        <end position="511"/>
    </location>
</feature>
<dbReference type="InterPro" id="IPR001214">
    <property type="entry name" value="SET_dom"/>
</dbReference>
<proteinExistence type="predicted"/>
<protein>
    <submittedName>
        <fullName evidence="6">Ribosomal N-lysine methyltransferase 4</fullName>
    </submittedName>
</protein>
<dbReference type="AlphaFoldDB" id="A0A9P7YF08"/>
<evidence type="ECO:0000256" key="4">
    <source>
        <dbReference type="SAM" id="MobiDB-lite"/>
    </source>
</evidence>